<dbReference type="GO" id="GO:0035539">
    <property type="term" value="F:8-oxo-7,8-dihydrodeoxyguanosine triphosphate pyrophosphatase activity"/>
    <property type="evidence" value="ECO:0007669"/>
    <property type="project" value="TreeGrafter"/>
</dbReference>
<dbReference type="PROSITE" id="PS51462">
    <property type="entry name" value="NUDIX"/>
    <property type="match status" value="1"/>
</dbReference>
<reference evidence="2 3" key="1">
    <citation type="submission" date="2017-08" db="EMBL/GenBank/DDBJ databases">
        <title>Genome sequence of Streptomyces albireticuli NRRL B-1670.</title>
        <authorList>
            <person name="Graham D.E."/>
            <person name="Mahan K.M."/>
            <person name="Klingeman D.M."/>
            <person name="Hettich R.L."/>
            <person name="Parry R.J."/>
            <person name="Spain J.C."/>
        </authorList>
    </citation>
    <scope>NUCLEOTIDE SEQUENCE [LARGE SCALE GENOMIC DNA]</scope>
    <source>
        <strain evidence="2 3">NRRL B-1670</strain>
    </source>
</reference>
<dbReference type="GO" id="GO:0006203">
    <property type="term" value="P:dGTP catabolic process"/>
    <property type="evidence" value="ECO:0007669"/>
    <property type="project" value="TreeGrafter"/>
</dbReference>
<dbReference type="CDD" id="cd04683">
    <property type="entry name" value="NUDIX_Hydrolase"/>
    <property type="match status" value="1"/>
</dbReference>
<dbReference type="SUPFAM" id="SSF55811">
    <property type="entry name" value="Nudix"/>
    <property type="match status" value="1"/>
</dbReference>
<dbReference type="Pfam" id="PF00293">
    <property type="entry name" value="NUDIX"/>
    <property type="match status" value="1"/>
</dbReference>
<dbReference type="InterPro" id="IPR000086">
    <property type="entry name" value="NUDIX_hydrolase_dom"/>
</dbReference>
<dbReference type="PANTHER" id="PTHR16099:SF5">
    <property type="entry name" value="NUCLEOTIDE TRIPHOSPHATE DIPHOSPHATASE NUDT15"/>
    <property type="match status" value="1"/>
</dbReference>
<organism evidence="2 3">
    <name type="scientific">Streptomyces albireticuli</name>
    <dbReference type="NCBI Taxonomy" id="1940"/>
    <lineage>
        <taxon>Bacteria</taxon>
        <taxon>Bacillati</taxon>
        <taxon>Actinomycetota</taxon>
        <taxon>Actinomycetes</taxon>
        <taxon>Kitasatosporales</taxon>
        <taxon>Streptomycetaceae</taxon>
        <taxon>Streptomyces</taxon>
    </lineage>
</organism>
<dbReference type="EMBL" id="NSJV01000573">
    <property type="protein sequence ID" value="PAU45238.1"/>
    <property type="molecule type" value="Genomic_DNA"/>
</dbReference>
<dbReference type="Proteomes" id="UP000218944">
    <property type="component" value="Unassembled WGS sequence"/>
</dbReference>
<evidence type="ECO:0000313" key="2">
    <source>
        <dbReference type="EMBL" id="PAU45238.1"/>
    </source>
</evidence>
<dbReference type="PANTHER" id="PTHR16099">
    <property type="entry name" value="8-OXO-DGTP DIPHOSPHATES NUDT15"/>
    <property type="match status" value="1"/>
</dbReference>
<evidence type="ECO:0000313" key="3">
    <source>
        <dbReference type="Proteomes" id="UP000218944"/>
    </source>
</evidence>
<gene>
    <name evidence="2" type="ORF">CK936_30565</name>
</gene>
<dbReference type="Gene3D" id="3.90.79.10">
    <property type="entry name" value="Nucleoside Triphosphate Pyrophosphohydrolase"/>
    <property type="match status" value="1"/>
</dbReference>
<proteinExistence type="predicted"/>
<dbReference type="GO" id="GO:0005829">
    <property type="term" value="C:cytosol"/>
    <property type="evidence" value="ECO:0007669"/>
    <property type="project" value="TreeGrafter"/>
</dbReference>
<accession>A0A2A2CYE5</accession>
<keyword evidence="3" id="KW-1185">Reference proteome</keyword>
<comment type="caution">
    <text evidence="2">The sequence shown here is derived from an EMBL/GenBank/DDBJ whole genome shotgun (WGS) entry which is preliminary data.</text>
</comment>
<feature type="domain" description="Nudix hydrolase" evidence="1">
    <location>
        <begin position="24"/>
        <end position="156"/>
    </location>
</feature>
<evidence type="ECO:0000259" key="1">
    <source>
        <dbReference type="PROSITE" id="PS51462"/>
    </source>
</evidence>
<dbReference type="RefSeq" id="WP_095584187.1">
    <property type="nucleotide sequence ID" value="NZ_JAJQQQ010000049.1"/>
</dbReference>
<sequence length="174" mass="19295">MDHQAPPTGPSRQDLIARAYPDGRYRTVIGVHLVLQRDDTVLLGLCSGTGWRDGHYHVPAGHLEYGETVTACAVREAAEDLNVTIAEADLRLVHTVHHATLEDDPRIQLFFHATSWRGEPVNAEPDRCADLRWWPLNDLPQPMVDYTAVALNRLHDGEAFSVVGWSGTQGRASV</sequence>
<protein>
    <recommendedName>
        <fullName evidence="1">Nudix hydrolase domain-containing protein</fullName>
    </recommendedName>
</protein>
<name>A0A2A2CYE5_9ACTN</name>
<dbReference type="AlphaFoldDB" id="A0A2A2CYE5"/>
<dbReference type="InterPro" id="IPR015797">
    <property type="entry name" value="NUDIX_hydrolase-like_dom_sf"/>
</dbReference>